<dbReference type="Proteomes" id="UP000003986">
    <property type="component" value="Unassembled WGS sequence"/>
</dbReference>
<organism evidence="3 4">
    <name type="scientific">Streptomyces filamentosus NRRL 15998</name>
    <dbReference type="NCBI Taxonomy" id="457431"/>
    <lineage>
        <taxon>Bacteria</taxon>
        <taxon>Bacillati</taxon>
        <taxon>Actinomycetota</taxon>
        <taxon>Actinomycetes</taxon>
        <taxon>Kitasatosporales</taxon>
        <taxon>Streptomycetaceae</taxon>
        <taxon>Streptomyces</taxon>
    </lineage>
</organism>
<dbReference type="EMBL" id="DS999644">
    <property type="protein sequence ID" value="EFE77056.2"/>
    <property type="molecule type" value="Genomic_DNA"/>
</dbReference>
<reference evidence="4" key="1">
    <citation type="submission" date="2008-10" db="EMBL/GenBank/DDBJ databases">
        <authorList>
            <person name="Molnar K."/>
        </authorList>
    </citation>
    <scope>NUCLEOTIDE SEQUENCE [LARGE SCALE GENOMIC DNA]</scope>
    <source>
        <strain evidence="4">NRRL 15998</strain>
    </source>
</reference>
<accession>D6AHU1</accession>
<proteinExistence type="predicted"/>
<sequence>MKLLSLHHPHLRRCGTDSPAAVGLRSVGRALLGRDARPCTHTTSRGDFSVLCTRCRIRTAVTDDGLCTFCSGTRPPLPDGLMPPVAGPGGWGVATWPRSPVGLARAVTALLGLVIAADLFAIGTGLRLRALWQGLVTDGSMDIHGKGGDTAERLYGIAALSQGVTLLATGVVFIIWFHRTRRNAEVFDPSVQRMGPGWAVGGWFVPVANFWFPYRVASGVWEASAQTRPDGGWRAVPRTPLNLWWGAWVVSLLCTRVTERLWDRAEDAEEIVRAGGLVAASDAVDIVAAVLAVLYVRAVTGMQVERALHGRPPGAPASAPAPGAHR</sequence>
<evidence type="ECO:0000313" key="4">
    <source>
        <dbReference type="Proteomes" id="UP000003986"/>
    </source>
</evidence>
<evidence type="ECO:0000259" key="2">
    <source>
        <dbReference type="Pfam" id="PF14219"/>
    </source>
</evidence>
<protein>
    <recommendedName>
        <fullName evidence="2">DUF4328 domain-containing protein</fullName>
    </recommendedName>
</protein>
<dbReference type="Pfam" id="PF14219">
    <property type="entry name" value="DUF4328"/>
    <property type="match status" value="1"/>
</dbReference>
<keyword evidence="1" id="KW-0812">Transmembrane</keyword>
<feature type="domain" description="DUF4328" evidence="2">
    <location>
        <begin position="149"/>
        <end position="300"/>
    </location>
</feature>
<evidence type="ECO:0000313" key="3">
    <source>
        <dbReference type="EMBL" id="EFE77056.2"/>
    </source>
</evidence>
<dbReference type="AlphaFoldDB" id="D6AHU1"/>
<evidence type="ECO:0000256" key="1">
    <source>
        <dbReference type="SAM" id="Phobius"/>
    </source>
</evidence>
<reference evidence="4" key="2">
    <citation type="submission" date="2008-12" db="EMBL/GenBank/DDBJ databases">
        <title>Annotation of Streptomyces roseosporus strain NRRL 15998.</title>
        <authorList>
            <consortium name="The Broad Institute Genome Sequencing Platform"/>
            <consortium name="Broad Institute Microbial Sequencing Center"/>
            <person name="Fischbach M."/>
            <person name="Ward D."/>
            <person name="Young S."/>
            <person name="Kodira C.D."/>
            <person name="Zeng Q."/>
            <person name="Koehrsen M."/>
            <person name="Godfrey P."/>
            <person name="Alvarado L."/>
            <person name="Berlin A.M."/>
            <person name="Borenstein D."/>
            <person name="Chen Z."/>
            <person name="Engels R."/>
            <person name="Freedman E."/>
            <person name="Gellesch M."/>
            <person name="Goldberg J."/>
            <person name="Griggs A."/>
            <person name="Gujja S."/>
            <person name="Heiman D.I."/>
            <person name="Hepburn T.A."/>
            <person name="Howarth C."/>
            <person name="Jen D."/>
            <person name="Larson L."/>
            <person name="Lewis B."/>
            <person name="Mehta T."/>
            <person name="Park D."/>
            <person name="Pearson M."/>
            <person name="Roberts A."/>
            <person name="Saif S."/>
            <person name="Shea T.D."/>
            <person name="Shenoy N."/>
            <person name="Sisk P."/>
            <person name="Stolte C."/>
            <person name="Sykes S.N."/>
            <person name="Walk T."/>
            <person name="White J."/>
            <person name="Yandava C."/>
            <person name="Straight P."/>
            <person name="Clardy J."/>
            <person name="Hung D."/>
            <person name="Kolter R."/>
            <person name="Mekalanos J."/>
            <person name="Walker S."/>
            <person name="Walsh C.T."/>
            <person name="Wieland B.L.C."/>
            <person name="Ilzarbe M."/>
            <person name="Galagan J."/>
            <person name="Nusbaum C."/>
            <person name="Birren B."/>
        </authorList>
    </citation>
    <scope>NUCLEOTIDE SEQUENCE [LARGE SCALE GENOMIC DNA]</scope>
    <source>
        <strain evidence="4">NRRL 15998</strain>
    </source>
</reference>
<keyword evidence="1" id="KW-1133">Transmembrane helix</keyword>
<dbReference type="InterPro" id="IPR025565">
    <property type="entry name" value="DUF4328"/>
</dbReference>
<keyword evidence="1" id="KW-0472">Membrane</keyword>
<feature type="transmembrane region" description="Helical" evidence="1">
    <location>
        <begin position="106"/>
        <end position="126"/>
    </location>
</feature>
<name>D6AHU1_STRFL</name>
<feature type="transmembrane region" description="Helical" evidence="1">
    <location>
        <begin position="154"/>
        <end position="177"/>
    </location>
</feature>
<gene>
    <name evidence="3" type="ORF">SSGG_04423</name>
</gene>